<keyword evidence="3" id="KW-0285">Flavoprotein</keyword>
<dbReference type="InterPro" id="IPR007867">
    <property type="entry name" value="GMC_OxRtase_C"/>
</dbReference>
<keyword evidence="8" id="KW-1185">Reference proteome</keyword>
<evidence type="ECO:0000256" key="1">
    <source>
        <dbReference type="ARBA" id="ARBA00001974"/>
    </source>
</evidence>
<dbReference type="Gene3D" id="3.50.50.60">
    <property type="entry name" value="FAD/NAD(P)-binding domain"/>
    <property type="match status" value="1"/>
</dbReference>
<dbReference type="EC" id="1.1.99.-" evidence="7"/>
<dbReference type="EMBL" id="LT837803">
    <property type="protein sequence ID" value="SMB22580.1"/>
    <property type="molecule type" value="Genomic_DNA"/>
</dbReference>
<dbReference type="SUPFAM" id="SSF54373">
    <property type="entry name" value="FAD-linked reductases, C-terminal domain"/>
    <property type="match status" value="1"/>
</dbReference>
<proteinExistence type="inferred from homology"/>
<protein>
    <submittedName>
        <fullName evidence="7">Alcohol dehydrogenase [acceptor]</fullName>
        <ecNumber evidence="7">1.1.99.-</ecNumber>
    </submittedName>
</protein>
<dbReference type="PANTHER" id="PTHR11552">
    <property type="entry name" value="GLUCOSE-METHANOL-CHOLINE GMC OXIDOREDUCTASE"/>
    <property type="match status" value="1"/>
</dbReference>
<evidence type="ECO:0000313" key="7">
    <source>
        <dbReference type="EMBL" id="SMB22580.1"/>
    </source>
</evidence>
<dbReference type="InterPro" id="IPR036188">
    <property type="entry name" value="FAD/NAD-bd_sf"/>
</dbReference>
<dbReference type="PROSITE" id="PS00624">
    <property type="entry name" value="GMC_OXRED_2"/>
    <property type="match status" value="1"/>
</dbReference>
<reference evidence="7" key="1">
    <citation type="submission" date="2017-03" db="EMBL/GenBank/DDBJ databases">
        <authorList>
            <consortium name="AG Boll"/>
        </authorList>
    </citation>
    <scope>NUCLEOTIDE SEQUENCE [LARGE SCALE GENOMIC DNA]</scope>
    <source>
        <strain evidence="7">Chol</strain>
    </source>
</reference>
<organism evidence="7 8">
    <name type="scientific">Sterolibacterium denitrificans</name>
    <dbReference type="NCBI Taxonomy" id="157592"/>
    <lineage>
        <taxon>Bacteria</taxon>
        <taxon>Pseudomonadati</taxon>
        <taxon>Pseudomonadota</taxon>
        <taxon>Betaproteobacteria</taxon>
        <taxon>Nitrosomonadales</taxon>
        <taxon>Sterolibacteriaceae</taxon>
        <taxon>Sterolibacterium</taxon>
    </lineage>
</organism>
<evidence type="ECO:0000256" key="4">
    <source>
        <dbReference type="ARBA" id="ARBA00022827"/>
    </source>
</evidence>
<dbReference type="SUPFAM" id="SSF51905">
    <property type="entry name" value="FAD/NAD(P)-binding domain"/>
    <property type="match status" value="1"/>
</dbReference>
<evidence type="ECO:0000256" key="2">
    <source>
        <dbReference type="ARBA" id="ARBA00010790"/>
    </source>
</evidence>
<evidence type="ECO:0000313" key="8">
    <source>
        <dbReference type="Proteomes" id="UP000242886"/>
    </source>
</evidence>
<dbReference type="GO" id="GO:0016614">
    <property type="term" value="F:oxidoreductase activity, acting on CH-OH group of donors"/>
    <property type="evidence" value="ECO:0007669"/>
    <property type="project" value="InterPro"/>
</dbReference>
<evidence type="ECO:0000256" key="3">
    <source>
        <dbReference type="ARBA" id="ARBA00022630"/>
    </source>
</evidence>
<dbReference type="Gene3D" id="3.30.560.10">
    <property type="entry name" value="Glucose Oxidase, domain 3"/>
    <property type="match status" value="1"/>
</dbReference>
<comment type="cofactor">
    <cofactor evidence="1 5">
        <name>FAD</name>
        <dbReference type="ChEBI" id="CHEBI:57692"/>
    </cofactor>
</comment>
<dbReference type="Pfam" id="PF05199">
    <property type="entry name" value="GMC_oxred_C"/>
    <property type="match status" value="1"/>
</dbReference>
<dbReference type="RefSeq" id="WP_154716015.1">
    <property type="nucleotide sequence ID" value="NZ_LT837803.1"/>
</dbReference>
<name>A0A7Z7HPG0_9PROT</name>
<evidence type="ECO:0000259" key="6">
    <source>
        <dbReference type="PROSITE" id="PS00624"/>
    </source>
</evidence>
<dbReference type="AlphaFoldDB" id="A0A7Z7HPG0"/>
<gene>
    <name evidence="7" type="primary">alkJ</name>
    <name evidence="7" type="ORF">SDENCHOL_10633</name>
</gene>
<dbReference type="Pfam" id="PF00732">
    <property type="entry name" value="GMC_oxred_N"/>
    <property type="match status" value="1"/>
</dbReference>
<comment type="similarity">
    <text evidence="2">Belongs to the GMC oxidoreductase family.</text>
</comment>
<feature type="binding site" evidence="5">
    <location>
        <begin position="99"/>
        <end position="102"/>
    </location>
    <ligand>
        <name>FAD</name>
        <dbReference type="ChEBI" id="CHEBI:57692"/>
    </ligand>
</feature>
<dbReference type="InterPro" id="IPR000172">
    <property type="entry name" value="GMC_OxRdtase_N"/>
</dbReference>
<dbReference type="GO" id="GO:0050660">
    <property type="term" value="F:flavin adenine dinucleotide binding"/>
    <property type="evidence" value="ECO:0007669"/>
    <property type="project" value="InterPro"/>
</dbReference>
<dbReference type="Proteomes" id="UP000242886">
    <property type="component" value="Chromosome SDENCHOL"/>
</dbReference>
<evidence type="ECO:0000256" key="5">
    <source>
        <dbReference type="PIRSR" id="PIRSR000137-2"/>
    </source>
</evidence>
<keyword evidence="4 5" id="KW-0274">FAD</keyword>
<keyword evidence="7" id="KW-0560">Oxidoreductase</keyword>
<dbReference type="PANTHER" id="PTHR11552:SF147">
    <property type="entry name" value="CHOLINE DEHYDROGENASE, MITOCHONDRIAL"/>
    <property type="match status" value="1"/>
</dbReference>
<dbReference type="PIRSF" id="PIRSF000137">
    <property type="entry name" value="Alcohol_oxidase"/>
    <property type="match status" value="1"/>
</dbReference>
<dbReference type="InterPro" id="IPR012132">
    <property type="entry name" value="GMC_OxRdtase"/>
</dbReference>
<feature type="domain" description="Glucose-methanol-choline oxidoreductase N-terminal" evidence="6">
    <location>
        <begin position="265"/>
        <end position="279"/>
    </location>
</feature>
<accession>A0A7Z7HPG0</accession>
<sequence>MNAPAASAADEYDYIIVGGGSAGSVLAARLSEDGSQHVLLLEAGRNQRDLLVNMPAGWGKITEDEKYCWLYASEPEVRANRRRLALPRGRLIGGCSSVNGMVYIRGQAEDYDHWASLAPGWSWREVLPYFLRAENNARLRNDPLHGNDGPLFVGDQVERNPVSLAMIEACAAAGIPRNDDFNGANQEGAGLFQVHIQYGQRISMARAYLEPALGRPNLTLIDEAQATRILFDGQRAVGIEYLQRDKSGQTRRQVRARREVLLCGGAFNSPQLLMLSGIGPGAQLQRLGIHALVDSPEVGANLQDHLCIPMGWRLKPGAPSYNQRLRGLGMLGSVLQYLLMKRGPMTMPAADVGIFCKSDPTLARPDIQFHALPVSGDVESEKKQAERLPGFTMAPCVLRPASRGSVSLASGDPLAAPRIAPNYLDAEEDRRILLAGMRWARRIASALPLAGLVEGEVAPGSSLSSDAALLDFAARAASTVHHPVGTCRMGNDARSVVDPELRVRGVENLRVIDASIMPAITSGNTNAPTVMIAERAADLILGRPLPA</sequence>